<evidence type="ECO:0000256" key="1">
    <source>
        <dbReference type="ARBA" id="ARBA00008857"/>
    </source>
</evidence>
<dbReference type="Gene3D" id="1.10.443.10">
    <property type="entry name" value="Intergrase catalytic core"/>
    <property type="match status" value="1"/>
</dbReference>
<keyword evidence="2" id="KW-0229">DNA integration</keyword>
<proteinExistence type="inferred from homology"/>
<dbReference type="Pfam" id="PF12167">
    <property type="entry name" value="Arm-DNA-bind_2"/>
    <property type="match status" value="1"/>
</dbReference>
<dbReference type="GO" id="GO:0006310">
    <property type="term" value="P:DNA recombination"/>
    <property type="evidence" value="ECO:0007669"/>
    <property type="project" value="UniProtKB-KW"/>
</dbReference>
<evidence type="ECO:0000313" key="9">
    <source>
        <dbReference type="Proteomes" id="UP000054058"/>
    </source>
</evidence>
<organism evidence="8 9">
    <name type="scientific">Marinomonas ushuaiensis DSM 15871</name>
    <dbReference type="NCBI Taxonomy" id="1122207"/>
    <lineage>
        <taxon>Bacteria</taxon>
        <taxon>Pseudomonadati</taxon>
        <taxon>Pseudomonadota</taxon>
        <taxon>Gammaproteobacteria</taxon>
        <taxon>Oceanospirillales</taxon>
        <taxon>Oceanospirillaceae</taxon>
        <taxon>Marinomonas</taxon>
    </lineage>
</organism>
<dbReference type="PATRIC" id="fig|1122207.3.peg.2875"/>
<dbReference type="Pfam" id="PF14659">
    <property type="entry name" value="Phage_int_SAM_3"/>
    <property type="match status" value="1"/>
</dbReference>
<dbReference type="InterPro" id="IPR010998">
    <property type="entry name" value="Integrase_recombinase_N"/>
</dbReference>
<dbReference type="Pfam" id="PF00589">
    <property type="entry name" value="Phage_integrase"/>
    <property type="match status" value="1"/>
</dbReference>
<dbReference type="OrthoDB" id="5391994at2"/>
<dbReference type="InterPro" id="IPR050808">
    <property type="entry name" value="Phage_Integrase"/>
</dbReference>
<protein>
    <submittedName>
        <fullName evidence="8">Integrase</fullName>
    </submittedName>
</protein>
<dbReference type="SUPFAM" id="SSF56349">
    <property type="entry name" value="DNA breaking-rejoining enzymes"/>
    <property type="match status" value="1"/>
</dbReference>
<dbReference type="InterPro" id="IPR011010">
    <property type="entry name" value="DNA_brk_join_enz"/>
</dbReference>
<dbReference type="RefSeq" id="WP_036163560.1">
    <property type="nucleotide sequence ID" value="NZ_JAMB01000016.1"/>
</dbReference>
<dbReference type="AlphaFoldDB" id="X7E3F1"/>
<keyword evidence="3 5" id="KW-0238">DNA-binding</keyword>
<dbReference type="PROSITE" id="PS51898">
    <property type="entry name" value="TYR_RECOMBINASE"/>
    <property type="match status" value="1"/>
</dbReference>
<evidence type="ECO:0000256" key="5">
    <source>
        <dbReference type="PROSITE-ProRule" id="PRU01248"/>
    </source>
</evidence>
<dbReference type="GO" id="GO:0015074">
    <property type="term" value="P:DNA integration"/>
    <property type="evidence" value="ECO:0007669"/>
    <property type="project" value="UniProtKB-KW"/>
</dbReference>
<comment type="caution">
    <text evidence="8">The sequence shown here is derived from an EMBL/GenBank/DDBJ whole genome shotgun (WGS) entry which is preliminary data.</text>
</comment>
<dbReference type="STRING" id="1122207.MUS1_06330"/>
<evidence type="ECO:0000313" key="8">
    <source>
        <dbReference type="EMBL" id="ETX09706.1"/>
    </source>
</evidence>
<dbReference type="GO" id="GO:0003677">
    <property type="term" value="F:DNA binding"/>
    <property type="evidence" value="ECO:0007669"/>
    <property type="project" value="UniProtKB-UniRule"/>
</dbReference>
<evidence type="ECO:0000256" key="3">
    <source>
        <dbReference type="ARBA" id="ARBA00023125"/>
    </source>
</evidence>
<dbReference type="InterPro" id="IPR013762">
    <property type="entry name" value="Integrase-like_cat_sf"/>
</dbReference>
<feature type="domain" description="Tyr recombinase" evidence="6">
    <location>
        <begin position="203"/>
        <end position="388"/>
    </location>
</feature>
<evidence type="ECO:0000256" key="2">
    <source>
        <dbReference type="ARBA" id="ARBA00022908"/>
    </source>
</evidence>
<comment type="similarity">
    <text evidence="1">Belongs to the 'phage' integrase family.</text>
</comment>
<evidence type="ECO:0000256" key="4">
    <source>
        <dbReference type="ARBA" id="ARBA00023172"/>
    </source>
</evidence>
<dbReference type="EMBL" id="JAMB01000016">
    <property type="protein sequence ID" value="ETX09706.1"/>
    <property type="molecule type" value="Genomic_DNA"/>
</dbReference>
<gene>
    <name evidence="8" type="ORF">MUS1_06330</name>
</gene>
<dbReference type="PANTHER" id="PTHR30629:SF2">
    <property type="entry name" value="PROPHAGE INTEGRASE INTS-RELATED"/>
    <property type="match status" value="1"/>
</dbReference>
<dbReference type="InterPro" id="IPR002104">
    <property type="entry name" value="Integrase_catalytic"/>
</dbReference>
<dbReference type="InterPro" id="IPR004107">
    <property type="entry name" value="Integrase_SAM-like_N"/>
</dbReference>
<keyword evidence="4" id="KW-0233">DNA recombination</keyword>
<feature type="domain" description="Core-binding (CB)" evidence="7">
    <location>
        <begin position="94"/>
        <end position="183"/>
    </location>
</feature>
<dbReference type="PANTHER" id="PTHR30629">
    <property type="entry name" value="PROPHAGE INTEGRASE"/>
    <property type="match status" value="1"/>
</dbReference>
<evidence type="ECO:0000259" key="7">
    <source>
        <dbReference type="PROSITE" id="PS51900"/>
    </source>
</evidence>
<name>X7E3F1_9GAMM</name>
<accession>X7E3F1</accession>
<dbReference type="InterPro" id="IPR022000">
    <property type="entry name" value="Min27-like_integrase_DNA_bind"/>
</dbReference>
<dbReference type="PROSITE" id="PS51900">
    <property type="entry name" value="CB"/>
    <property type="match status" value="1"/>
</dbReference>
<dbReference type="CDD" id="cd01189">
    <property type="entry name" value="INT_ICEBs1_C_like"/>
    <property type="match status" value="1"/>
</dbReference>
<reference evidence="8 9" key="1">
    <citation type="submission" date="2014-01" db="EMBL/GenBank/DDBJ databases">
        <title>Marinomonas ushuaiensis DSM 15871 Genome Sequencing.</title>
        <authorList>
            <person name="Lai Q."/>
            <person name="Shao Z.S."/>
        </authorList>
    </citation>
    <scope>NUCLEOTIDE SEQUENCE [LARGE SCALE GENOMIC DNA]</scope>
    <source>
        <strain evidence="8 9">DSM 15871</strain>
    </source>
</reference>
<sequence>MASVSVRKETNTLYLDFRYMGKRCREQTSFKATIANKRKMEKLLTTIEAEIMAGTFRYVKHFPESRLAKNFSDNELELHQPEEWSERQNQVYVPTFKEFIHSWFEYQKIAWRKSHIANIESMINKHFLPYFGEMEINNITRNDILKFRSVLAKVPGRNGRTSITNNRINKIMDPLKRIFEDAAEEFNFITPYIRIKPLKIIKSDVQPFTIKEVNRLLESVRDDYKDYFLIRFFTGMRTGEVDGLKWRYVDFNKRIIKVRETIVGGEEDITKTDSSIRDIQMSQPVYDAFLRQKAHTARFGKFVFCNREGKALNHNNVTKRVWYPLLAKLRLEKRRPYQTRHTAATLWLAAGESPEWIAHQMGHSNTEMLFRVYSRYVPNLTRMDGSAMDKLLDHNLEIRYAAY</sequence>
<evidence type="ECO:0000259" key="6">
    <source>
        <dbReference type="PROSITE" id="PS51898"/>
    </source>
</evidence>
<dbReference type="InterPro" id="IPR044068">
    <property type="entry name" value="CB"/>
</dbReference>
<keyword evidence="9" id="KW-1185">Reference proteome</keyword>
<dbReference type="Proteomes" id="UP000054058">
    <property type="component" value="Unassembled WGS sequence"/>
</dbReference>
<dbReference type="Gene3D" id="1.10.150.130">
    <property type="match status" value="1"/>
</dbReference>
<dbReference type="eggNOG" id="COG0582">
    <property type="taxonomic scope" value="Bacteria"/>
</dbReference>